<protein>
    <recommendedName>
        <fullName evidence="1">N-acetyltransferase domain-containing protein</fullName>
    </recommendedName>
</protein>
<dbReference type="PROSITE" id="PS51186">
    <property type="entry name" value="GNAT"/>
    <property type="match status" value="1"/>
</dbReference>
<dbReference type="STRING" id="1423745.GCA_001311215_01983"/>
<dbReference type="GO" id="GO:0016747">
    <property type="term" value="F:acyltransferase activity, transferring groups other than amino-acyl groups"/>
    <property type="evidence" value="ECO:0007669"/>
    <property type="project" value="InterPro"/>
</dbReference>
<dbReference type="Proteomes" id="UP000051586">
    <property type="component" value="Unassembled WGS sequence"/>
</dbReference>
<evidence type="ECO:0000313" key="2">
    <source>
        <dbReference type="EMBL" id="KRM91338.1"/>
    </source>
</evidence>
<dbReference type="RefSeq" id="WP_009166462.1">
    <property type="nucleotide sequence ID" value="NZ_AYZI01000006.1"/>
</dbReference>
<dbReference type="PATRIC" id="fig|1423745.4.peg.1122"/>
<gene>
    <name evidence="2" type="ORF">FC87_GL001059</name>
</gene>
<proteinExistence type="predicted"/>
<name>A0A0R2CJ83_9LACO</name>
<dbReference type="Pfam" id="PF00583">
    <property type="entry name" value="Acetyltransf_1"/>
    <property type="match status" value="1"/>
</dbReference>
<reference evidence="2 3" key="1">
    <citation type="journal article" date="2015" name="Genome Announc.">
        <title>Expanding the biotechnology potential of lactobacilli through comparative genomics of 213 strains and associated genera.</title>
        <authorList>
            <person name="Sun Z."/>
            <person name="Harris H.M."/>
            <person name="McCann A."/>
            <person name="Guo C."/>
            <person name="Argimon S."/>
            <person name="Zhang W."/>
            <person name="Yang X."/>
            <person name="Jeffery I.B."/>
            <person name="Cooney J.C."/>
            <person name="Kagawa T.F."/>
            <person name="Liu W."/>
            <person name="Song Y."/>
            <person name="Salvetti E."/>
            <person name="Wrobel A."/>
            <person name="Rasinkangas P."/>
            <person name="Parkhill J."/>
            <person name="Rea M.C."/>
            <person name="O'Sullivan O."/>
            <person name="Ritari J."/>
            <person name="Douillard F.P."/>
            <person name="Paul Ross R."/>
            <person name="Yang R."/>
            <person name="Briner A.E."/>
            <person name="Felis G.E."/>
            <person name="de Vos W.M."/>
            <person name="Barrangou R."/>
            <person name="Klaenhammer T.R."/>
            <person name="Caufield P.W."/>
            <person name="Cui Y."/>
            <person name="Zhang H."/>
            <person name="O'Toole P.W."/>
        </authorList>
    </citation>
    <scope>NUCLEOTIDE SEQUENCE [LARGE SCALE GENOMIC DNA]</scope>
    <source>
        <strain evidence="2 3">DSM 22689</strain>
    </source>
</reference>
<dbReference type="SUPFAM" id="SSF55729">
    <property type="entry name" value="Acyl-CoA N-acyltransferases (Nat)"/>
    <property type="match status" value="1"/>
</dbReference>
<comment type="caution">
    <text evidence="2">The sequence shown here is derived from an EMBL/GenBank/DDBJ whole genome shotgun (WGS) entry which is preliminary data.</text>
</comment>
<dbReference type="AlphaFoldDB" id="A0A0R2CJ83"/>
<dbReference type="InterPro" id="IPR016181">
    <property type="entry name" value="Acyl_CoA_acyltransferase"/>
</dbReference>
<dbReference type="EMBL" id="AYZI01000006">
    <property type="protein sequence ID" value="KRM91338.1"/>
    <property type="molecule type" value="Genomic_DNA"/>
</dbReference>
<sequence>MTRVYVRKATEKDIPKICEIIDAGRGYLKEQGINQWQGAYPSPEDIKKDIDNSVSYVIDVDGAVAGSATLHLGLDPDYLDMKEGTWKNGVEAHYSAIHRVSVSHDYRGQGLSGKLISGLLTVSSLLGFKDVRIDTHPKNKGMQHVILSSGFEKRGVICTKVEDDDRFAYQMEIN</sequence>
<dbReference type="InterPro" id="IPR000182">
    <property type="entry name" value="GNAT_dom"/>
</dbReference>
<accession>A0A0R2CJ83</accession>
<organism evidence="2 3">
    <name type="scientific">Fructilactobacillus florum DSM 22689 = JCM 16035</name>
    <dbReference type="NCBI Taxonomy" id="1423745"/>
    <lineage>
        <taxon>Bacteria</taxon>
        <taxon>Bacillati</taxon>
        <taxon>Bacillota</taxon>
        <taxon>Bacilli</taxon>
        <taxon>Lactobacillales</taxon>
        <taxon>Lactobacillaceae</taxon>
        <taxon>Fructilactobacillus</taxon>
    </lineage>
</organism>
<evidence type="ECO:0000259" key="1">
    <source>
        <dbReference type="PROSITE" id="PS51186"/>
    </source>
</evidence>
<dbReference type="Gene3D" id="3.40.630.30">
    <property type="match status" value="1"/>
</dbReference>
<dbReference type="CDD" id="cd04301">
    <property type="entry name" value="NAT_SF"/>
    <property type="match status" value="1"/>
</dbReference>
<evidence type="ECO:0000313" key="3">
    <source>
        <dbReference type="Proteomes" id="UP000051586"/>
    </source>
</evidence>
<feature type="domain" description="N-acetyltransferase" evidence="1">
    <location>
        <begin position="4"/>
        <end position="174"/>
    </location>
</feature>